<feature type="transmembrane region" description="Helical" evidence="1">
    <location>
        <begin position="142"/>
        <end position="163"/>
    </location>
</feature>
<dbReference type="EMBL" id="CAJNDS010000280">
    <property type="protein sequence ID" value="CAE7037967.1"/>
    <property type="molecule type" value="Genomic_DNA"/>
</dbReference>
<reference evidence="2" key="1">
    <citation type="submission" date="2021-02" db="EMBL/GenBank/DDBJ databases">
        <authorList>
            <person name="Dougan E. K."/>
            <person name="Rhodes N."/>
            <person name="Thang M."/>
            <person name="Chan C."/>
        </authorList>
    </citation>
    <scope>NUCLEOTIDE SEQUENCE</scope>
</reference>
<feature type="transmembrane region" description="Helical" evidence="1">
    <location>
        <begin position="230"/>
        <end position="249"/>
    </location>
</feature>
<accession>A0A812IGT6</accession>
<organism evidence="2 3">
    <name type="scientific">Symbiodinium natans</name>
    <dbReference type="NCBI Taxonomy" id="878477"/>
    <lineage>
        <taxon>Eukaryota</taxon>
        <taxon>Sar</taxon>
        <taxon>Alveolata</taxon>
        <taxon>Dinophyceae</taxon>
        <taxon>Suessiales</taxon>
        <taxon>Symbiodiniaceae</taxon>
        <taxon>Symbiodinium</taxon>
    </lineage>
</organism>
<feature type="transmembrane region" description="Helical" evidence="1">
    <location>
        <begin position="200"/>
        <end position="218"/>
    </location>
</feature>
<feature type="transmembrane region" description="Helical" evidence="1">
    <location>
        <begin position="28"/>
        <end position="46"/>
    </location>
</feature>
<name>A0A812IGT6_9DINO</name>
<protein>
    <submittedName>
        <fullName evidence="2">Uncharacterized protein</fullName>
    </submittedName>
</protein>
<keyword evidence="1" id="KW-0472">Membrane</keyword>
<dbReference type="AlphaFoldDB" id="A0A812IGT6"/>
<sequence>MQGACLYFLIGLAPSGWSKISQRAVLAVAILTTAGTWAIGFYWTRASEGRQQWIHVVGLMECTSFLALLVGVSRSRGFRELLLERLPEAQQILLDSGTHYSAAWDIWPIFGSCATWLLCLVAETQLRQADEGTIVLPPMQPFLLSAAWAYALLRFNSFLVLLVERFAQTTSRHLEDVDLAYEQWACIVAFACQASRWSGLVYVHHLTFSFLHMCPVLVALLDNQESSRGWLLPQFFASLAYCGLAVCVLQRAAAVSRQRHHAVACTNSYQWALAPTQRWDHHVLVSFMERSDLGIAVCGVHLTTSLLLKSTSIFVTAASFVVARLMSLPDVQKAELSEQWDRFMDVFGM</sequence>
<gene>
    <name evidence="2" type="ORF">SNAT2548_LOCUS4557</name>
</gene>
<comment type="caution">
    <text evidence="2">The sequence shown here is derived from an EMBL/GenBank/DDBJ whole genome shotgun (WGS) entry which is preliminary data.</text>
</comment>
<proteinExistence type="predicted"/>
<feature type="transmembrane region" description="Helical" evidence="1">
    <location>
        <begin position="53"/>
        <end position="72"/>
    </location>
</feature>
<evidence type="ECO:0000256" key="1">
    <source>
        <dbReference type="SAM" id="Phobius"/>
    </source>
</evidence>
<dbReference type="OrthoDB" id="10550323at2759"/>
<evidence type="ECO:0000313" key="3">
    <source>
        <dbReference type="Proteomes" id="UP000604046"/>
    </source>
</evidence>
<keyword evidence="3" id="KW-1185">Reference proteome</keyword>
<evidence type="ECO:0000313" key="2">
    <source>
        <dbReference type="EMBL" id="CAE7037967.1"/>
    </source>
</evidence>
<keyword evidence="1" id="KW-0812">Transmembrane</keyword>
<dbReference type="Proteomes" id="UP000604046">
    <property type="component" value="Unassembled WGS sequence"/>
</dbReference>
<keyword evidence="1" id="KW-1133">Transmembrane helix</keyword>